<dbReference type="Gene3D" id="1.10.287.1060">
    <property type="entry name" value="ESAT-6-like"/>
    <property type="match status" value="1"/>
</dbReference>
<dbReference type="InterPro" id="IPR010310">
    <property type="entry name" value="T7SS_ESAT-6-like"/>
</dbReference>
<evidence type="ECO:0000313" key="2">
    <source>
        <dbReference type="Proteomes" id="UP000198677"/>
    </source>
</evidence>
<dbReference type="EMBL" id="FOAW01000004">
    <property type="protein sequence ID" value="SEK87870.1"/>
    <property type="molecule type" value="Genomic_DNA"/>
</dbReference>
<organism evidence="1 2">
    <name type="scientific">Rhodococcus maanshanensis</name>
    <dbReference type="NCBI Taxonomy" id="183556"/>
    <lineage>
        <taxon>Bacteria</taxon>
        <taxon>Bacillati</taxon>
        <taxon>Actinomycetota</taxon>
        <taxon>Actinomycetes</taxon>
        <taxon>Mycobacteriales</taxon>
        <taxon>Nocardiaceae</taxon>
        <taxon>Rhodococcus</taxon>
    </lineage>
</organism>
<evidence type="ECO:0000313" key="1">
    <source>
        <dbReference type="EMBL" id="SEK87870.1"/>
    </source>
</evidence>
<dbReference type="InterPro" id="IPR036689">
    <property type="entry name" value="ESAT-6-like_sf"/>
</dbReference>
<accession>A0A1H7KMX1</accession>
<sequence length="111" mass="11664">MISKELGMSGQMRTTTETMETASRHVGDVNADIQGQLSSLQGRLAAVNGAWEGAAKVAFDNLMVRWDSSAKRLNESLLAISENIKANGVAYAAVQDDHTSAINSAGGGLNI</sequence>
<dbReference type="Proteomes" id="UP000198677">
    <property type="component" value="Unassembled WGS sequence"/>
</dbReference>
<protein>
    <submittedName>
        <fullName evidence="1">WXG100 family type VII secretion target</fullName>
    </submittedName>
</protein>
<dbReference type="SUPFAM" id="SSF140453">
    <property type="entry name" value="EsxAB dimer-like"/>
    <property type="match status" value="1"/>
</dbReference>
<dbReference type="Pfam" id="PF06013">
    <property type="entry name" value="WXG100"/>
    <property type="match status" value="1"/>
</dbReference>
<reference evidence="2" key="1">
    <citation type="submission" date="2016-10" db="EMBL/GenBank/DDBJ databases">
        <authorList>
            <person name="Varghese N."/>
            <person name="Submissions S."/>
        </authorList>
    </citation>
    <scope>NUCLEOTIDE SEQUENCE [LARGE SCALE GENOMIC DNA]</scope>
    <source>
        <strain evidence="2">DSM 44675</strain>
    </source>
</reference>
<proteinExistence type="predicted"/>
<dbReference type="NCBIfam" id="TIGR03930">
    <property type="entry name" value="WXG100_ESAT6"/>
    <property type="match status" value="1"/>
</dbReference>
<name>A0A1H7KMX1_9NOCA</name>
<dbReference type="AlphaFoldDB" id="A0A1H7KMX1"/>
<keyword evidence="2" id="KW-1185">Reference proteome</keyword>
<gene>
    <name evidence="1" type="ORF">SAMN05444583_104106</name>
</gene>